<evidence type="ECO:0000313" key="2">
    <source>
        <dbReference type="Proteomes" id="UP001497623"/>
    </source>
</evidence>
<gene>
    <name evidence="1" type="ORF">MNOR_LOCUS37094</name>
</gene>
<evidence type="ECO:0000313" key="1">
    <source>
        <dbReference type="EMBL" id="CAL4195888.1"/>
    </source>
</evidence>
<dbReference type="EMBL" id="CAXKWB010072102">
    <property type="protein sequence ID" value="CAL4195888.1"/>
    <property type="molecule type" value="Genomic_DNA"/>
</dbReference>
<organism evidence="1 2">
    <name type="scientific">Meganyctiphanes norvegica</name>
    <name type="common">Northern krill</name>
    <name type="synonym">Thysanopoda norvegica</name>
    <dbReference type="NCBI Taxonomy" id="48144"/>
    <lineage>
        <taxon>Eukaryota</taxon>
        <taxon>Metazoa</taxon>
        <taxon>Ecdysozoa</taxon>
        <taxon>Arthropoda</taxon>
        <taxon>Crustacea</taxon>
        <taxon>Multicrustacea</taxon>
        <taxon>Malacostraca</taxon>
        <taxon>Eumalacostraca</taxon>
        <taxon>Eucarida</taxon>
        <taxon>Euphausiacea</taxon>
        <taxon>Euphausiidae</taxon>
        <taxon>Meganyctiphanes</taxon>
    </lineage>
</organism>
<feature type="non-terminal residue" evidence="1">
    <location>
        <position position="1"/>
    </location>
</feature>
<accession>A0AAV2SK24</accession>
<protein>
    <recommendedName>
        <fullName evidence="3">Endonuclease/exonuclease/phosphatase domain-containing protein</fullName>
    </recommendedName>
</protein>
<proteinExistence type="predicted"/>
<dbReference type="Proteomes" id="UP001497623">
    <property type="component" value="Unassembled WGS sequence"/>
</dbReference>
<dbReference type="AlphaFoldDB" id="A0AAV2SK24"/>
<evidence type="ECO:0008006" key="3">
    <source>
        <dbReference type="Google" id="ProtNLM"/>
    </source>
</evidence>
<keyword evidence="2" id="KW-1185">Reference proteome</keyword>
<name>A0AAV2SK24_MEGNR</name>
<sequence length="176" mass="20464">GDYNICLQQNNCHKIELQNTMQSNNLYPTILAPTRVASVMRDGQFVTTNSLIDNIYLNTQSKFRSGILEVSISDHYPIFVVINGQSMSSSNKETIIQYRLINESNLNKFRYELENNPEISDIFRTNSGQEAFSKFLTLFSKLYDIYFPIKSKKAYQKRSKQTLGQFNINNTYENKR</sequence>
<reference evidence="1 2" key="1">
    <citation type="submission" date="2024-05" db="EMBL/GenBank/DDBJ databases">
        <authorList>
            <person name="Wallberg A."/>
        </authorList>
    </citation>
    <scope>NUCLEOTIDE SEQUENCE [LARGE SCALE GENOMIC DNA]</scope>
</reference>
<comment type="caution">
    <text evidence="1">The sequence shown here is derived from an EMBL/GenBank/DDBJ whole genome shotgun (WGS) entry which is preliminary data.</text>
</comment>